<proteinExistence type="predicted"/>
<dbReference type="Proteomes" id="UP001499930">
    <property type="component" value="Unassembled WGS sequence"/>
</dbReference>
<sequence length="224" mass="23485">MTFGGTVMTRGMRIVVFAVLYGLVGGVTAGCAGSQEGAVDGTAELRRLRALLDEARDLPEGFSTRPRDGWQAPFRPLDEDCRLVLDAAAGRPPERALGARAAVAYQGDGLGELAGFALASYGGDDAASHFDALTDALSDCPVARARMAGRSTALRVSGLDLEGIDGEIQARRLSGRLNGYPYEIHLVFAVSGRTLVSLVHAGVRDVDAARTRELAGLLVDEVAA</sequence>
<dbReference type="EMBL" id="BAAAWD010000022">
    <property type="protein sequence ID" value="GAA3034463.1"/>
    <property type="molecule type" value="Genomic_DNA"/>
</dbReference>
<organism evidence="1 2">
    <name type="scientific">Streptosporangium longisporum</name>
    <dbReference type="NCBI Taxonomy" id="46187"/>
    <lineage>
        <taxon>Bacteria</taxon>
        <taxon>Bacillati</taxon>
        <taxon>Actinomycetota</taxon>
        <taxon>Actinomycetes</taxon>
        <taxon>Streptosporangiales</taxon>
        <taxon>Streptosporangiaceae</taxon>
        <taxon>Streptosporangium</taxon>
    </lineage>
</organism>
<gene>
    <name evidence="1" type="ORF">GCM10017559_72500</name>
</gene>
<protein>
    <recommendedName>
        <fullName evidence="3">Sensor domain-containing protein</fullName>
    </recommendedName>
</protein>
<name>A0ABP6LC07_9ACTN</name>
<evidence type="ECO:0000313" key="1">
    <source>
        <dbReference type="EMBL" id="GAA3034463.1"/>
    </source>
</evidence>
<reference evidence="2" key="1">
    <citation type="journal article" date="2019" name="Int. J. Syst. Evol. Microbiol.">
        <title>The Global Catalogue of Microorganisms (GCM) 10K type strain sequencing project: providing services to taxonomists for standard genome sequencing and annotation.</title>
        <authorList>
            <consortium name="The Broad Institute Genomics Platform"/>
            <consortium name="The Broad Institute Genome Sequencing Center for Infectious Disease"/>
            <person name="Wu L."/>
            <person name="Ma J."/>
        </authorList>
    </citation>
    <scope>NUCLEOTIDE SEQUENCE [LARGE SCALE GENOMIC DNA]</scope>
    <source>
        <strain evidence="2">JCM 3106</strain>
    </source>
</reference>
<comment type="caution">
    <text evidence="1">The sequence shown here is derived from an EMBL/GenBank/DDBJ whole genome shotgun (WGS) entry which is preliminary data.</text>
</comment>
<keyword evidence="2" id="KW-1185">Reference proteome</keyword>
<evidence type="ECO:0008006" key="3">
    <source>
        <dbReference type="Google" id="ProtNLM"/>
    </source>
</evidence>
<evidence type="ECO:0000313" key="2">
    <source>
        <dbReference type="Proteomes" id="UP001499930"/>
    </source>
</evidence>
<accession>A0ABP6LC07</accession>